<keyword evidence="1" id="KW-1185">Reference proteome</keyword>
<accession>A0A1I8A0F7</accession>
<organism evidence="1 2">
    <name type="scientific">Steinernema glaseri</name>
    <dbReference type="NCBI Taxonomy" id="37863"/>
    <lineage>
        <taxon>Eukaryota</taxon>
        <taxon>Metazoa</taxon>
        <taxon>Ecdysozoa</taxon>
        <taxon>Nematoda</taxon>
        <taxon>Chromadorea</taxon>
        <taxon>Rhabditida</taxon>
        <taxon>Tylenchina</taxon>
        <taxon>Panagrolaimomorpha</taxon>
        <taxon>Strongyloidoidea</taxon>
        <taxon>Steinernematidae</taxon>
        <taxon>Steinernema</taxon>
    </lineage>
</organism>
<evidence type="ECO:0000313" key="2">
    <source>
        <dbReference type="WBParaSite" id="L893_g31647.t1"/>
    </source>
</evidence>
<evidence type="ECO:0000313" key="1">
    <source>
        <dbReference type="Proteomes" id="UP000095287"/>
    </source>
</evidence>
<proteinExistence type="predicted"/>
<dbReference type="Proteomes" id="UP000095287">
    <property type="component" value="Unplaced"/>
</dbReference>
<protein>
    <submittedName>
        <fullName evidence="2">Uncharacterized protein</fullName>
    </submittedName>
</protein>
<dbReference type="WBParaSite" id="L893_g31647.t1">
    <property type="protein sequence ID" value="L893_g31647.t1"/>
    <property type="gene ID" value="L893_g31647"/>
</dbReference>
<sequence>MSRDVNKNVLLSIMHRSLPNKNFGSADIQMRVTHGRAYDVHGGHRSFSATHSTRATPMDPVFSFFSSLFSHVLQGNLPTTLSTTTLSTSTVPLINYALVQTT</sequence>
<reference evidence="2" key="1">
    <citation type="submission" date="2016-11" db="UniProtKB">
        <authorList>
            <consortium name="WormBaseParasite"/>
        </authorList>
    </citation>
    <scope>IDENTIFICATION</scope>
</reference>
<dbReference type="AlphaFoldDB" id="A0A1I8A0F7"/>
<name>A0A1I8A0F7_9BILA</name>